<sequence>MKRLKNRDALALNRLQSHKAALPPAATASPRTRRTQAQRTAETRQALIDAAVKIIYELGYGGATTAAIADEAGVSRGSITHQFGTRAALMAEVLRWVYQQEAQSYRELLSKLASTADPADWVTMCWTVMSKPSGLSVIEILQAARRDQVLAEQIMPMQRSIESDALAAVAGLEQTDQSRRLDLMRMIVWSIRGLSLAKVIITDEHEIDRVVDLLRRTVMAATDAKLFGDR</sequence>
<protein>
    <submittedName>
        <fullName evidence="7">Transcriptional regulator, TetR family</fullName>
    </submittedName>
</protein>
<feature type="DNA-binding region" description="H-T-H motif" evidence="4">
    <location>
        <begin position="64"/>
        <end position="83"/>
    </location>
</feature>
<name>A0A1H2E573_9GAMM</name>
<proteinExistence type="predicted"/>
<keyword evidence="2 4" id="KW-0238">DNA-binding</keyword>
<dbReference type="PANTHER" id="PTHR30055:SF234">
    <property type="entry name" value="HTH-TYPE TRANSCRIPTIONAL REGULATOR BETI"/>
    <property type="match status" value="1"/>
</dbReference>
<dbReference type="PANTHER" id="PTHR30055">
    <property type="entry name" value="HTH-TYPE TRANSCRIPTIONAL REGULATOR RUTR"/>
    <property type="match status" value="1"/>
</dbReference>
<accession>A0A1H2E573</accession>
<gene>
    <name evidence="7" type="ORF">SAMN05216210_0337</name>
</gene>
<keyword evidence="8" id="KW-1185">Reference proteome</keyword>
<reference evidence="8" key="1">
    <citation type="submission" date="2016-10" db="EMBL/GenBank/DDBJ databases">
        <authorList>
            <person name="Varghese N."/>
            <person name="Submissions S."/>
        </authorList>
    </citation>
    <scope>NUCLEOTIDE SEQUENCE [LARGE SCALE GENOMIC DNA]</scope>
    <source>
        <strain evidence="8">CECT 8338</strain>
    </source>
</reference>
<dbReference type="GO" id="GO:0000976">
    <property type="term" value="F:transcription cis-regulatory region binding"/>
    <property type="evidence" value="ECO:0007669"/>
    <property type="project" value="TreeGrafter"/>
</dbReference>
<dbReference type="OrthoDB" id="5982141at2"/>
<evidence type="ECO:0000256" key="1">
    <source>
        <dbReference type="ARBA" id="ARBA00023015"/>
    </source>
</evidence>
<dbReference type="InterPro" id="IPR050109">
    <property type="entry name" value="HTH-type_TetR-like_transc_reg"/>
</dbReference>
<dbReference type="PROSITE" id="PS50977">
    <property type="entry name" value="HTH_TETR_2"/>
    <property type="match status" value="1"/>
</dbReference>
<keyword evidence="1" id="KW-0805">Transcription regulation</keyword>
<feature type="region of interest" description="Disordered" evidence="5">
    <location>
        <begin position="20"/>
        <end position="39"/>
    </location>
</feature>
<dbReference type="Proteomes" id="UP000243924">
    <property type="component" value="Chromosome I"/>
</dbReference>
<dbReference type="EMBL" id="LT629787">
    <property type="protein sequence ID" value="SDT90139.1"/>
    <property type="molecule type" value="Genomic_DNA"/>
</dbReference>
<dbReference type="InterPro" id="IPR009057">
    <property type="entry name" value="Homeodomain-like_sf"/>
</dbReference>
<evidence type="ECO:0000256" key="2">
    <source>
        <dbReference type="ARBA" id="ARBA00023125"/>
    </source>
</evidence>
<evidence type="ECO:0000313" key="7">
    <source>
        <dbReference type="EMBL" id="SDT90139.1"/>
    </source>
</evidence>
<dbReference type="PRINTS" id="PR00455">
    <property type="entry name" value="HTHTETR"/>
</dbReference>
<dbReference type="InterPro" id="IPR001647">
    <property type="entry name" value="HTH_TetR"/>
</dbReference>
<evidence type="ECO:0000256" key="4">
    <source>
        <dbReference type="PROSITE-ProRule" id="PRU00335"/>
    </source>
</evidence>
<evidence type="ECO:0000256" key="5">
    <source>
        <dbReference type="SAM" id="MobiDB-lite"/>
    </source>
</evidence>
<evidence type="ECO:0000256" key="3">
    <source>
        <dbReference type="ARBA" id="ARBA00023163"/>
    </source>
</evidence>
<dbReference type="Pfam" id="PF00440">
    <property type="entry name" value="TetR_N"/>
    <property type="match status" value="1"/>
</dbReference>
<dbReference type="GO" id="GO:0003700">
    <property type="term" value="F:DNA-binding transcription factor activity"/>
    <property type="evidence" value="ECO:0007669"/>
    <property type="project" value="TreeGrafter"/>
</dbReference>
<evidence type="ECO:0000259" key="6">
    <source>
        <dbReference type="PROSITE" id="PS50977"/>
    </source>
</evidence>
<dbReference type="SUPFAM" id="SSF46689">
    <property type="entry name" value="Homeodomain-like"/>
    <property type="match status" value="1"/>
</dbReference>
<dbReference type="STRING" id="1434072.SAMN05216210_0337"/>
<feature type="domain" description="HTH tetR-type" evidence="6">
    <location>
        <begin position="41"/>
        <end position="101"/>
    </location>
</feature>
<evidence type="ECO:0000313" key="8">
    <source>
        <dbReference type="Proteomes" id="UP000243924"/>
    </source>
</evidence>
<dbReference type="AlphaFoldDB" id="A0A1H2E573"/>
<feature type="compositionally biased region" description="Low complexity" evidence="5">
    <location>
        <begin position="20"/>
        <end position="30"/>
    </location>
</feature>
<dbReference type="Gene3D" id="1.10.357.10">
    <property type="entry name" value="Tetracycline Repressor, domain 2"/>
    <property type="match status" value="1"/>
</dbReference>
<organism evidence="7 8">
    <name type="scientific">Halopseudomonas salegens</name>
    <dbReference type="NCBI Taxonomy" id="1434072"/>
    <lineage>
        <taxon>Bacteria</taxon>
        <taxon>Pseudomonadati</taxon>
        <taxon>Pseudomonadota</taxon>
        <taxon>Gammaproteobacteria</taxon>
        <taxon>Pseudomonadales</taxon>
        <taxon>Pseudomonadaceae</taxon>
        <taxon>Halopseudomonas</taxon>
    </lineage>
</organism>
<keyword evidence="3" id="KW-0804">Transcription</keyword>